<dbReference type="OrthoDB" id="5570111at2759"/>
<dbReference type="EMBL" id="DS231842">
    <property type="protein sequence ID" value="EDS35247.1"/>
    <property type="molecule type" value="Genomic_DNA"/>
</dbReference>
<dbReference type="Gene3D" id="3.40.50.300">
    <property type="entry name" value="P-loop containing nucleotide triphosphate hydrolases"/>
    <property type="match status" value="1"/>
</dbReference>
<dbReference type="InterPro" id="IPR027417">
    <property type="entry name" value="P-loop_NTPase"/>
</dbReference>
<dbReference type="VEuPathDB" id="VectorBase:CPIJ002246"/>
<proteinExistence type="predicted"/>
<dbReference type="AlphaFoldDB" id="B0W5C7"/>
<dbReference type="KEGG" id="cqu:CpipJ_CPIJ002246"/>
<organism>
    <name type="scientific">Culex quinquefasciatus</name>
    <name type="common">Southern house mosquito</name>
    <name type="synonym">Culex pungens</name>
    <dbReference type="NCBI Taxonomy" id="7176"/>
    <lineage>
        <taxon>Eukaryota</taxon>
        <taxon>Metazoa</taxon>
        <taxon>Ecdysozoa</taxon>
        <taxon>Arthropoda</taxon>
        <taxon>Hexapoda</taxon>
        <taxon>Insecta</taxon>
        <taxon>Pterygota</taxon>
        <taxon>Neoptera</taxon>
        <taxon>Endopterygota</taxon>
        <taxon>Diptera</taxon>
        <taxon>Nematocera</taxon>
        <taxon>Culicoidea</taxon>
        <taxon>Culicidae</taxon>
        <taxon>Culicinae</taxon>
        <taxon>Culicini</taxon>
        <taxon>Culex</taxon>
        <taxon>Culex</taxon>
    </lineage>
</organism>
<evidence type="ECO:0000313" key="1">
    <source>
        <dbReference type="EMBL" id="EDS35247.1"/>
    </source>
</evidence>
<dbReference type="EnsemblMetazoa" id="CPIJ002246-RA">
    <property type="protein sequence ID" value="CPIJ002246-PA"/>
    <property type="gene ID" value="CPIJ002246"/>
</dbReference>
<keyword evidence="3" id="KW-1185">Reference proteome</keyword>
<accession>B0W5C7</accession>
<dbReference type="InParanoid" id="B0W5C7"/>
<dbReference type="eggNOG" id="KOG0052">
    <property type="taxonomic scope" value="Eukaryota"/>
</dbReference>
<reference evidence="2" key="2">
    <citation type="submission" date="2020-05" db="UniProtKB">
        <authorList>
            <consortium name="EnsemblMetazoa"/>
        </authorList>
    </citation>
    <scope>IDENTIFICATION</scope>
    <source>
        <strain evidence="2">JHB</strain>
    </source>
</reference>
<protein>
    <submittedName>
        <fullName evidence="1">Elongation factor-1 alpha</fullName>
    </submittedName>
</protein>
<dbReference type="STRING" id="7176.B0W5C7"/>
<reference evidence="1" key="1">
    <citation type="submission" date="2007-03" db="EMBL/GenBank/DDBJ databases">
        <title>Annotation of Culex pipiens quinquefasciatus.</title>
        <authorList>
            <consortium name="The Broad Institute Genome Sequencing Platform"/>
            <person name="Atkinson P.W."/>
            <person name="Hemingway J."/>
            <person name="Christensen B.M."/>
            <person name="Higgs S."/>
            <person name="Kodira C."/>
            <person name="Hannick L."/>
            <person name="Megy K."/>
            <person name="O'Leary S."/>
            <person name="Pearson M."/>
            <person name="Haas B.J."/>
            <person name="Mauceli E."/>
            <person name="Wortman J.R."/>
            <person name="Lee N.H."/>
            <person name="Guigo R."/>
            <person name="Stanke M."/>
            <person name="Alvarado L."/>
            <person name="Amedeo P."/>
            <person name="Antoine C.H."/>
            <person name="Arensburger P."/>
            <person name="Bidwell S.L."/>
            <person name="Crawford M."/>
            <person name="Camaro F."/>
            <person name="Devon K."/>
            <person name="Engels R."/>
            <person name="Hammond M."/>
            <person name="Howarth C."/>
            <person name="Koehrsen M."/>
            <person name="Lawson D."/>
            <person name="Montgomery P."/>
            <person name="Nene V."/>
            <person name="Nusbaum C."/>
            <person name="Puiu D."/>
            <person name="Romero-Severson J."/>
            <person name="Severson D.W."/>
            <person name="Shumway M."/>
            <person name="Sisk P."/>
            <person name="Stolte C."/>
            <person name="Zeng Q."/>
            <person name="Eisenstadt E."/>
            <person name="Fraser-Liggett C."/>
            <person name="Strausberg R."/>
            <person name="Galagan J."/>
            <person name="Birren B."/>
            <person name="Collins F.H."/>
        </authorList>
    </citation>
    <scope>NUCLEOTIDE SEQUENCE [LARGE SCALE GENOMIC DNA]</scope>
    <source>
        <strain evidence="1">JHB</strain>
    </source>
</reference>
<dbReference type="Gene3D" id="2.40.30.10">
    <property type="entry name" value="Translation factors"/>
    <property type="match status" value="1"/>
</dbReference>
<gene>
    <name evidence="2" type="primary">6033471</name>
    <name evidence="1" type="ORF">CpipJ_CPIJ002246</name>
</gene>
<keyword evidence="1" id="KW-0648">Protein biosynthesis</keyword>
<dbReference type="HOGENOM" id="CLU_2348720_0_0_1"/>
<evidence type="ECO:0000313" key="2">
    <source>
        <dbReference type="EnsemblMetazoa" id="CPIJ002246-PA"/>
    </source>
</evidence>
<dbReference type="GO" id="GO:0003746">
    <property type="term" value="F:translation elongation factor activity"/>
    <property type="evidence" value="ECO:0007669"/>
    <property type="project" value="UniProtKB-KW"/>
</dbReference>
<keyword evidence="1" id="KW-0251">Elongation factor</keyword>
<sequence length="97" mass="10321">MGPRAQKSKGCSKCLLETMDGILTPTRPTDKPLHLSLKDVNKIGGTETETGANKPSVEMHQEALPEAVPGLQESPPRLCLAGTCEKSAIIKGVKQNL</sequence>
<dbReference type="Proteomes" id="UP000002320">
    <property type="component" value="Unassembled WGS sequence"/>
</dbReference>
<name>B0W5C7_CULQU</name>
<dbReference type="VEuPathDB" id="VectorBase:CQUJHB013116"/>
<evidence type="ECO:0000313" key="3">
    <source>
        <dbReference type="Proteomes" id="UP000002320"/>
    </source>
</evidence>